<keyword evidence="2" id="KW-1185">Reference proteome</keyword>
<dbReference type="EMBL" id="JAERWL010000016">
    <property type="protein sequence ID" value="MBM9478339.1"/>
    <property type="molecule type" value="Genomic_DNA"/>
</dbReference>
<dbReference type="PANTHER" id="PTHR33361:SF2">
    <property type="entry name" value="DUF885 DOMAIN-CONTAINING PROTEIN"/>
    <property type="match status" value="1"/>
</dbReference>
<dbReference type="PANTHER" id="PTHR33361">
    <property type="entry name" value="GLR0591 PROTEIN"/>
    <property type="match status" value="1"/>
</dbReference>
<protein>
    <submittedName>
        <fullName evidence="1">DUF885 domain-containing protein</fullName>
    </submittedName>
</protein>
<comment type="caution">
    <text evidence="1">The sequence shown here is derived from an EMBL/GenBank/DDBJ whole genome shotgun (WGS) entry which is preliminary data.</text>
</comment>
<evidence type="ECO:0000313" key="1">
    <source>
        <dbReference type="EMBL" id="MBM9478339.1"/>
    </source>
</evidence>
<gene>
    <name evidence="1" type="ORF">JL107_17965</name>
</gene>
<dbReference type="Proteomes" id="UP000663801">
    <property type="component" value="Unassembled WGS sequence"/>
</dbReference>
<sequence length="561" mass="61610">MRTQTAVDRISDDHVRAVAATSPVTALYLGYPAGPGLDDLSPEGLDRRHDVVRETLTALRLTTPAGEGEELAREVIEERLTAESDQFASGWQHADLNVIESPLQRVRTAFDLMPRGTDDELSAVAGRLRAVPDTLAGYRMSLLHAADQGRVAAVRQIVRCARQCGVTAGSGDAAGHFSGLVRFDRDDVLGRDVAAAVDSAHAAFASFGTFLRDELAPRAPIEDAVGRERYERGSRDHLGAVLPLEETYAWGWAEFLGIERELRTVAARIGGGGPATAAAVLDADPRHQVHGQDGLQRWLQDLSERSIDELGRTHFTIADPIRRLDCRIAPPGGPIGAYYLGPSDDFSRPGSMWWSVDPGREVFSTWREATVVHHESVPGHHFQIATAVHSRDRLNDFRRLLAGPSAYTEGWALYAERLVRELGYLDDDGDLLGMLDEQLFRAARVVVDIGMHLRLRIPADTGFHEGERWTPELGLQFLTTRTLADPARCRDEIDRYLGWPGQAPAYKVGERVWLAGREAARRRQGGAFDLKTFHTAALQLGGMGLDPLARTLARLPSAVGR</sequence>
<reference evidence="1" key="1">
    <citation type="submission" date="2021-01" db="EMBL/GenBank/DDBJ databases">
        <title>KCTC 19127 draft genome.</title>
        <authorList>
            <person name="An D."/>
        </authorList>
    </citation>
    <scope>NUCLEOTIDE SEQUENCE</scope>
    <source>
        <strain evidence="1">KCTC 19127</strain>
    </source>
</reference>
<proteinExistence type="predicted"/>
<dbReference type="AlphaFoldDB" id="A0A938YRW7"/>
<organism evidence="1 2">
    <name type="scientific">Nakamurella flavida</name>
    <dbReference type="NCBI Taxonomy" id="363630"/>
    <lineage>
        <taxon>Bacteria</taxon>
        <taxon>Bacillati</taxon>
        <taxon>Actinomycetota</taxon>
        <taxon>Actinomycetes</taxon>
        <taxon>Nakamurellales</taxon>
        <taxon>Nakamurellaceae</taxon>
        <taxon>Nakamurella</taxon>
    </lineage>
</organism>
<name>A0A938YRW7_9ACTN</name>
<dbReference type="InterPro" id="IPR010281">
    <property type="entry name" value="DUF885"/>
</dbReference>
<dbReference type="RefSeq" id="WP_205258445.1">
    <property type="nucleotide sequence ID" value="NZ_BAAAPV010000006.1"/>
</dbReference>
<evidence type="ECO:0000313" key="2">
    <source>
        <dbReference type="Proteomes" id="UP000663801"/>
    </source>
</evidence>
<accession>A0A938YRW7</accession>
<dbReference type="Pfam" id="PF05960">
    <property type="entry name" value="DUF885"/>
    <property type="match status" value="1"/>
</dbReference>